<dbReference type="InterPro" id="IPR001680">
    <property type="entry name" value="WD40_rpt"/>
</dbReference>
<dbReference type="PROSITE" id="PS50294">
    <property type="entry name" value="WD_REPEATS_REGION"/>
    <property type="match status" value="2"/>
</dbReference>
<accession>A0A8S1VQ55</accession>
<evidence type="ECO:0000313" key="4">
    <source>
        <dbReference type="EMBL" id="CAD8176766.1"/>
    </source>
</evidence>
<dbReference type="OrthoDB" id="406225at2759"/>
<protein>
    <submittedName>
        <fullName evidence="4">Uncharacterized protein</fullName>
    </submittedName>
</protein>
<dbReference type="Proteomes" id="UP000689195">
    <property type="component" value="Unassembled WGS sequence"/>
</dbReference>
<evidence type="ECO:0000256" key="1">
    <source>
        <dbReference type="ARBA" id="ARBA00022574"/>
    </source>
</evidence>
<dbReference type="GO" id="GO:1990234">
    <property type="term" value="C:transferase complex"/>
    <property type="evidence" value="ECO:0007669"/>
    <property type="project" value="UniProtKB-ARBA"/>
</dbReference>
<keyword evidence="2" id="KW-0677">Repeat</keyword>
<evidence type="ECO:0000256" key="2">
    <source>
        <dbReference type="ARBA" id="ARBA00022737"/>
    </source>
</evidence>
<dbReference type="InterPro" id="IPR019775">
    <property type="entry name" value="WD40_repeat_CS"/>
</dbReference>
<name>A0A8S1VQ55_9CILI</name>
<keyword evidence="5" id="KW-1185">Reference proteome</keyword>
<evidence type="ECO:0000313" key="5">
    <source>
        <dbReference type="Proteomes" id="UP000689195"/>
    </source>
</evidence>
<proteinExistence type="predicted"/>
<dbReference type="PANTHER" id="PTHR22847:SF637">
    <property type="entry name" value="WD REPEAT DOMAIN 5B"/>
    <property type="match status" value="1"/>
</dbReference>
<dbReference type="SMART" id="SM00320">
    <property type="entry name" value="WD40"/>
    <property type="match status" value="2"/>
</dbReference>
<gene>
    <name evidence="4" type="ORF">PPENT_87.1.T0650247</name>
</gene>
<reference evidence="4" key="1">
    <citation type="submission" date="2021-01" db="EMBL/GenBank/DDBJ databases">
        <authorList>
            <consortium name="Genoscope - CEA"/>
            <person name="William W."/>
        </authorList>
    </citation>
    <scope>NUCLEOTIDE SEQUENCE</scope>
</reference>
<dbReference type="PROSITE" id="PS50082">
    <property type="entry name" value="WD_REPEATS_2"/>
    <property type="match status" value="2"/>
</dbReference>
<keyword evidence="1 3" id="KW-0853">WD repeat</keyword>
<dbReference type="AlphaFoldDB" id="A0A8S1VQ55"/>
<sequence length="248" mass="27898">MFQKIIRGQLQGFQAQKWSLMTLQDLQGCLKLLDGKASNVSFLIVIYKSIRLWDVKTGQQKQKLDGDRYYDNSILLWDVKKGLQNAQIDGHIHIVFQVCFSPDGNTLASGSSDKSIRLWNVKTGQQKAQIDGHTSEVLSVCFSPDGNTLASGSNDNSFLLWDVKKGKEIFPADKPYKDLLVKLKAPLFQNNPLLLSSNITILQISQTKLFQVQGTLIFKGDYINFEGDDLKSLFKSKGSCFLDDLKQK</sequence>
<dbReference type="PANTHER" id="PTHR22847">
    <property type="entry name" value="WD40 REPEAT PROTEIN"/>
    <property type="match status" value="1"/>
</dbReference>
<organism evidence="4 5">
    <name type="scientific">Paramecium pentaurelia</name>
    <dbReference type="NCBI Taxonomy" id="43138"/>
    <lineage>
        <taxon>Eukaryota</taxon>
        <taxon>Sar</taxon>
        <taxon>Alveolata</taxon>
        <taxon>Ciliophora</taxon>
        <taxon>Intramacronucleata</taxon>
        <taxon>Oligohymenophorea</taxon>
        <taxon>Peniculida</taxon>
        <taxon>Parameciidae</taxon>
        <taxon>Paramecium</taxon>
    </lineage>
</organism>
<dbReference type="EMBL" id="CAJJDO010000065">
    <property type="protein sequence ID" value="CAD8176766.1"/>
    <property type="molecule type" value="Genomic_DNA"/>
</dbReference>
<dbReference type="Pfam" id="PF00400">
    <property type="entry name" value="WD40"/>
    <property type="match status" value="2"/>
</dbReference>
<feature type="repeat" description="WD" evidence="3">
    <location>
        <begin position="88"/>
        <end position="129"/>
    </location>
</feature>
<dbReference type="PROSITE" id="PS00678">
    <property type="entry name" value="WD_REPEATS_1"/>
    <property type="match status" value="1"/>
</dbReference>
<evidence type="ECO:0000256" key="3">
    <source>
        <dbReference type="PROSITE-ProRule" id="PRU00221"/>
    </source>
</evidence>
<feature type="repeat" description="WD" evidence="3">
    <location>
        <begin position="130"/>
        <end position="171"/>
    </location>
</feature>
<comment type="caution">
    <text evidence="4">The sequence shown here is derived from an EMBL/GenBank/DDBJ whole genome shotgun (WGS) entry which is preliminary data.</text>
</comment>